<keyword evidence="3" id="KW-0378">Hydrolase</keyword>
<evidence type="ECO:0000259" key="7">
    <source>
        <dbReference type="PROSITE" id="PS50600"/>
    </source>
</evidence>
<dbReference type="STRING" id="299467.A0A443S396"/>
<reference evidence="9 10" key="1">
    <citation type="journal article" date="2018" name="Gigascience">
        <title>Genomes of trombidid mites reveal novel predicted allergens and laterally-transferred genes associated with secondary metabolism.</title>
        <authorList>
            <person name="Dong X."/>
            <person name="Chaisiri K."/>
            <person name="Xia D."/>
            <person name="Armstrong S.D."/>
            <person name="Fang Y."/>
            <person name="Donnelly M.J."/>
            <person name="Kadowaki T."/>
            <person name="McGarry J.W."/>
            <person name="Darby A.C."/>
            <person name="Makepeace B.L."/>
        </authorList>
    </citation>
    <scope>NUCLEOTIDE SEQUENCE [LARGE SCALE GENOMIC DNA]</scope>
    <source>
        <strain evidence="9">UoL-UT</strain>
    </source>
</reference>
<evidence type="ECO:0000256" key="3">
    <source>
        <dbReference type="ARBA" id="ARBA00022801"/>
    </source>
</evidence>
<evidence type="ECO:0000256" key="6">
    <source>
        <dbReference type="SAM" id="MobiDB-lite"/>
    </source>
</evidence>
<dbReference type="OrthoDB" id="5791190at2759"/>
<feature type="region of interest" description="Disordered" evidence="6">
    <location>
        <begin position="99"/>
        <end position="134"/>
    </location>
</feature>
<evidence type="ECO:0000313" key="10">
    <source>
        <dbReference type="Proteomes" id="UP000288716"/>
    </source>
</evidence>
<keyword evidence="5" id="KW-0862">Zinc</keyword>
<dbReference type="PROSITE" id="PS50600">
    <property type="entry name" value="ULP_PROTEASE"/>
    <property type="match status" value="1"/>
</dbReference>
<dbReference type="InterPro" id="IPR007527">
    <property type="entry name" value="Znf_SWIM"/>
</dbReference>
<dbReference type="Proteomes" id="UP000288716">
    <property type="component" value="Unassembled WGS sequence"/>
</dbReference>
<keyword evidence="10" id="KW-1185">Reference proteome</keyword>
<feature type="non-terminal residue" evidence="9">
    <location>
        <position position="1"/>
    </location>
</feature>
<dbReference type="Gene3D" id="3.40.395.10">
    <property type="entry name" value="Adenoviral Proteinase, Chain A"/>
    <property type="match status" value="1"/>
</dbReference>
<proteinExistence type="inferred from homology"/>
<evidence type="ECO:0000313" key="9">
    <source>
        <dbReference type="EMBL" id="RWS21954.1"/>
    </source>
</evidence>
<sequence>VSPFKNEAYAVKLFKKQLHCQCRSTGLCYHLLAVSAFISSEKYDDTTTYKLSTLIKKKYNESRGGRKIPRKRDISIIPAPDSIDSFVKSYLSGELNESKDENLSEISDERNIEESSNESSVSENDISSDSDTEIFDIEDVRASTPVEKEITIALHKKPKHKKVPLRVDRDANISYVPRKLDNAISFCDPNDMVDIRNLPMSFEETAFPGWETVEDNNWFNDDHYNRDDIFFVESWMYALVATHQSENFIHYCDRFEAFNKDIFLVCLNTQLNDGSHWMLGVINVNTREIIILDSLNNKFRNEQFLVLRKIITMAAAAALVKIDTTHWNYIYAEDVPKQSNSYDCGLFVILYAYAIIRKEKFFSISSRVGRRWIKYIGSCFDHGIQRLQPSRLSTKSLISIRDLISENVSELNSPISITVEAIEERLLSFTEEMQNMDPLNLNTSYIKINNEIRECVVTTKMIEFAIFSESPLQIFQQLETAYNIQCDVFQFSLIGKKRLIYLNIPSMNIQLEAKGYSMYQVSKNLLFRFHREYCKRIILYH</sequence>
<dbReference type="InterPro" id="IPR003653">
    <property type="entry name" value="Peptidase_C48_C"/>
</dbReference>
<dbReference type="GO" id="GO:0016929">
    <property type="term" value="F:deSUMOylase activity"/>
    <property type="evidence" value="ECO:0007669"/>
    <property type="project" value="TreeGrafter"/>
</dbReference>
<feature type="compositionally biased region" description="Basic and acidic residues" evidence="6">
    <location>
        <begin position="99"/>
        <end position="113"/>
    </location>
</feature>
<keyword evidence="2" id="KW-0645">Protease</keyword>
<comment type="caution">
    <text evidence="9">The sequence shown here is derived from an EMBL/GenBank/DDBJ whole genome shotgun (WGS) entry which is preliminary data.</text>
</comment>
<dbReference type="PROSITE" id="PS50966">
    <property type="entry name" value="ZF_SWIM"/>
    <property type="match status" value="1"/>
</dbReference>
<dbReference type="VEuPathDB" id="VectorBase:LDEU010086"/>
<keyword evidence="4" id="KW-0788">Thiol protease</keyword>
<evidence type="ECO:0000259" key="8">
    <source>
        <dbReference type="PROSITE" id="PS50966"/>
    </source>
</evidence>
<dbReference type="GO" id="GO:0005634">
    <property type="term" value="C:nucleus"/>
    <property type="evidence" value="ECO:0007669"/>
    <property type="project" value="TreeGrafter"/>
</dbReference>
<evidence type="ECO:0000256" key="2">
    <source>
        <dbReference type="ARBA" id="ARBA00022670"/>
    </source>
</evidence>
<organism evidence="9 10">
    <name type="scientific">Leptotrombidium deliense</name>
    <dbReference type="NCBI Taxonomy" id="299467"/>
    <lineage>
        <taxon>Eukaryota</taxon>
        <taxon>Metazoa</taxon>
        <taxon>Ecdysozoa</taxon>
        <taxon>Arthropoda</taxon>
        <taxon>Chelicerata</taxon>
        <taxon>Arachnida</taxon>
        <taxon>Acari</taxon>
        <taxon>Acariformes</taxon>
        <taxon>Trombidiformes</taxon>
        <taxon>Prostigmata</taxon>
        <taxon>Anystina</taxon>
        <taxon>Parasitengona</taxon>
        <taxon>Trombiculoidea</taxon>
        <taxon>Trombiculidae</taxon>
        <taxon>Leptotrombidium</taxon>
    </lineage>
</organism>
<protein>
    <recommendedName>
        <fullName evidence="11">Ubiquitin-like protease family profile domain-containing protein</fullName>
    </recommendedName>
</protein>
<dbReference type="InterPro" id="IPR038765">
    <property type="entry name" value="Papain-like_cys_pep_sf"/>
</dbReference>
<gene>
    <name evidence="9" type="ORF">B4U80_14082</name>
</gene>
<dbReference type="PANTHER" id="PTHR12606:SF141">
    <property type="entry name" value="GH15225P-RELATED"/>
    <property type="match status" value="1"/>
</dbReference>
<dbReference type="GO" id="GO:0006508">
    <property type="term" value="P:proteolysis"/>
    <property type="evidence" value="ECO:0007669"/>
    <property type="project" value="UniProtKB-KW"/>
</dbReference>
<keyword evidence="5" id="KW-0863">Zinc-finger</keyword>
<accession>A0A443S396</accession>
<comment type="similarity">
    <text evidence="1">Belongs to the peptidase C48 family.</text>
</comment>
<evidence type="ECO:0000256" key="1">
    <source>
        <dbReference type="ARBA" id="ARBA00005234"/>
    </source>
</evidence>
<dbReference type="PANTHER" id="PTHR12606">
    <property type="entry name" value="SENTRIN/SUMO-SPECIFIC PROTEASE"/>
    <property type="match status" value="1"/>
</dbReference>
<feature type="domain" description="Ubiquitin-like protease family profile" evidence="7">
    <location>
        <begin position="119"/>
        <end position="355"/>
    </location>
</feature>
<dbReference type="GO" id="GO:0008270">
    <property type="term" value="F:zinc ion binding"/>
    <property type="evidence" value="ECO:0007669"/>
    <property type="project" value="UniProtKB-KW"/>
</dbReference>
<evidence type="ECO:0000256" key="5">
    <source>
        <dbReference type="PROSITE-ProRule" id="PRU00325"/>
    </source>
</evidence>
<evidence type="ECO:0008006" key="11">
    <source>
        <dbReference type="Google" id="ProtNLM"/>
    </source>
</evidence>
<dbReference type="AlphaFoldDB" id="A0A443S396"/>
<feature type="domain" description="SWIM-type" evidence="8">
    <location>
        <begin position="9"/>
        <end position="39"/>
    </location>
</feature>
<dbReference type="EMBL" id="NCKV01010255">
    <property type="protein sequence ID" value="RWS21954.1"/>
    <property type="molecule type" value="Genomic_DNA"/>
</dbReference>
<keyword evidence="5" id="KW-0479">Metal-binding</keyword>
<dbReference type="GO" id="GO:0016926">
    <property type="term" value="P:protein desumoylation"/>
    <property type="evidence" value="ECO:0007669"/>
    <property type="project" value="TreeGrafter"/>
</dbReference>
<evidence type="ECO:0000256" key="4">
    <source>
        <dbReference type="ARBA" id="ARBA00022807"/>
    </source>
</evidence>
<dbReference type="SUPFAM" id="SSF54001">
    <property type="entry name" value="Cysteine proteinases"/>
    <property type="match status" value="1"/>
</dbReference>
<dbReference type="Pfam" id="PF02902">
    <property type="entry name" value="Peptidase_C48"/>
    <property type="match status" value="1"/>
</dbReference>
<name>A0A443S396_9ACAR</name>